<evidence type="ECO:0000259" key="1">
    <source>
        <dbReference type="Pfam" id="PF13521"/>
    </source>
</evidence>
<comment type="caution">
    <text evidence="2">The sequence shown here is derived from an EMBL/GenBank/DDBJ whole genome shotgun (WGS) entry which is preliminary data.</text>
</comment>
<keyword evidence="3" id="KW-1185">Reference proteome</keyword>
<dbReference type="EMBL" id="NRRV01000060">
    <property type="protein sequence ID" value="MBK1632867.1"/>
    <property type="molecule type" value="Genomic_DNA"/>
</dbReference>
<evidence type="ECO:0000313" key="3">
    <source>
        <dbReference type="Proteomes" id="UP000748752"/>
    </source>
</evidence>
<dbReference type="SUPFAM" id="SSF52540">
    <property type="entry name" value="P-loop containing nucleoside triphosphate hydrolases"/>
    <property type="match status" value="1"/>
</dbReference>
<dbReference type="InterPro" id="IPR027417">
    <property type="entry name" value="P-loop_NTPase"/>
</dbReference>
<dbReference type="InterPro" id="IPR038727">
    <property type="entry name" value="NadR/Ttd14_AAA_dom"/>
</dbReference>
<name>A0ABS1CLR3_9GAMM</name>
<evidence type="ECO:0000313" key="2">
    <source>
        <dbReference type="EMBL" id="MBK1632867.1"/>
    </source>
</evidence>
<protein>
    <recommendedName>
        <fullName evidence="1">NadR/Ttd14 AAA domain-containing protein</fullName>
    </recommendedName>
</protein>
<gene>
    <name evidence="2" type="ORF">CKO31_19365</name>
</gene>
<dbReference type="Proteomes" id="UP000748752">
    <property type="component" value="Unassembled WGS sequence"/>
</dbReference>
<organism evidence="2 3">
    <name type="scientific">Thiohalocapsa halophila</name>
    <dbReference type="NCBI Taxonomy" id="69359"/>
    <lineage>
        <taxon>Bacteria</taxon>
        <taxon>Pseudomonadati</taxon>
        <taxon>Pseudomonadota</taxon>
        <taxon>Gammaproteobacteria</taxon>
        <taxon>Chromatiales</taxon>
        <taxon>Chromatiaceae</taxon>
        <taxon>Thiohalocapsa</taxon>
    </lineage>
</organism>
<reference evidence="2 3" key="1">
    <citation type="journal article" date="2020" name="Microorganisms">
        <title>Osmotic Adaptation and Compatible Solute Biosynthesis of Phototrophic Bacteria as Revealed from Genome Analyses.</title>
        <authorList>
            <person name="Imhoff J.F."/>
            <person name="Rahn T."/>
            <person name="Kunzel S."/>
            <person name="Keller A."/>
            <person name="Neulinger S.C."/>
        </authorList>
    </citation>
    <scope>NUCLEOTIDE SEQUENCE [LARGE SCALE GENOMIC DNA]</scope>
    <source>
        <strain evidence="2 3">DSM 6210</strain>
    </source>
</reference>
<proteinExistence type="predicted"/>
<accession>A0ABS1CLR3</accession>
<feature type="domain" description="NadR/Ttd14 AAA" evidence="1">
    <location>
        <begin position="15"/>
        <end position="168"/>
    </location>
</feature>
<dbReference type="Gene3D" id="3.40.50.300">
    <property type="entry name" value="P-loop containing nucleotide triphosphate hydrolases"/>
    <property type="match status" value="1"/>
</dbReference>
<dbReference type="Pfam" id="PF13521">
    <property type="entry name" value="AAA_28"/>
    <property type="match status" value="1"/>
</dbReference>
<sequence length="189" mass="20369">MTDAADARPIPTAWCVITGPPSAGKTTLIEALAARGHRVVPEAARVHIAELGHTAAEIAADPALQARIQHGIAARQQQIEQALDPQEPLFLDRALPDSIAYFEQLALATDDLVAGARRRYRRVFYLEGLALQADGLRFEDAGAAEALGEAILGAYRRLGYSPERVPTCWEDDIAGAVAARLSIILSRRP</sequence>
<dbReference type="RefSeq" id="WP_200240702.1">
    <property type="nucleotide sequence ID" value="NZ_NRRV01000060.1"/>
</dbReference>